<evidence type="ECO:0000256" key="3">
    <source>
        <dbReference type="ARBA" id="ARBA00022643"/>
    </source>
</evidence>
<dbReference type="InterPro" id="IPR001155">
    <property type="entry name" value="OxRdtase_FMN_N"/>
</dbReference>
<keyword evidence="7" id="KW-1185">Reference proteome</keyword>
<dbReference type="VEuPathDB" id="FungiDB:SCHCODRAFT_02671386"/>
<dbReference type="OMA" id="VYATWAR"/>
<evidence type="ECO:0000313" key="7">
    <source>
        <dbReference type="Proteomes" id="UP000007431"/>
    </source>
</evidence>
<keyword evidence="4" id="KW-0560">Oxidoreductase</keyword>
<evidence type="ECO:0000259" key="5">
    <source>
        <dbReference type="Pfam" id="PF00724"/>
    </source>
</evidence>
<feature type="domain" description="NADH:flavin oxidoreductase/NADH oxidase N-terminal" evidence="5">
    <location>
        <begin position="10"/>
        <end position="314"/>
    </location>
</feature>
<proteinExistence type="inferred from homology"/>
<keyword evidence="3" id="KW-0288">FMN</keyword>
<dbReference type="PANTHER" id="PTHR43656">
    <property type="entry name" value="BINDING OXIDOREDUCTASE, PUTATIVE (AFU_ORTHOLOGUE AFUA_2G08260)-RELATED"/>
    <property type="match status" value="1"/>
</dbReference>
<dbReference type="Gene3D" id="3.20.20.70">
    <property type="entry name" value="Aldolase class I"/>
    <property type="match status" value="1"/>
</dbReference>
<accession>D8QD61</accession>
<dbReference type="InParanoid" id="D8QD61"/>
<dbReference type="GO" id="GO:0016491">
    <property type="term" value="F:oxidoreductase activity"/>
    <property type="evidence" value="ECO:0007669"/>
    <property type="project" value="UniProtKB-KW"/>
</dbReference>
<dbReference type="SUPFAM" id="SSF51395">
    <property type="entry name" value="FMN-linked oxidoreductases"/>
    <property type="match status" value="1"/>
</dbReference>
<evidence type="ECO:0000256" key="1">
    <source>
        <dbReference type="ARBA" id="ARBA00005979"/>
    </source>
</evidence>
<gene>
    <name evidence="6" type="ORF">SCHCODRAFT_78449</name>
</gene>
<sequence length="422" mass="46393">MVIPHEDDTDALAQFRLLATAMKGQNGKHALAIAQLNHTGRQSANFIGGRSPFVAPLAPSPVRVGSGKPVRSVLDALTYALHAFLFQTPREMTLEDIDEVVAQFVHGAHIARESGFDGVQLHCAHGYLLSEFLSPKTNRRTDEYSCTSPQNALRLLRRIVTGIRTAEGSSGFAVGVKIGAGDYAAGRDADDQELTPSERVAVGYVSEIASWGAIDFIEISGGDYEKPDFMAASSSRPPFFTRVSKAIRAMLDEQRKTTLRPLIILTGNITTPYAVEQVLLGDKGSSGCADLCGIGRMSVLCPQLPSKLNRELHEEHTSADDSWWRTPFYPMPNLTPTSSLLSWLPKIGLVGAGSSLAWYNVRMRALANGVGMDDDMGPFSAVIRMWLWFTPDDARKLWHWLAKRAVWVLSFVLVVITPMWMY</sequence>
<evidence type="ECO:0000256" key="4">
    <source>
        <dbReference type="ARBA" id="ARBA00023002"/>
    </source>
</evidence>
<dbReference type="GO" id="GO:0010181">
    <property type="term" value="F:FMN binding"/>
    <property type="evidence" value="ECO:0007669"/>
    <property type="project" value="InterPro"/>
</dbReference>
<keyword evidence="2" id="KW-0285">Flavoprotein</keyword>
<dbReference type="KEGG" id="scm:SCHCO_02671386"/>
<evidence type="ECO:0000313" key="6">
    <source>
        <dbReference type="EMBL" id="EFI93619.1"/>
    </source>
</evidence>
<dbReference type="Proteomes" id="UP000007431">
    <property type="component" value="Unassembled WGS sequence"/>
</dbReference>
<organism evidence="7">
    <name type="scientific">Schizophyllum commune (strain H4-8 / FGSC 9210)</name>
    <name type="common">Split gill fungus</name>
    <dbReference type="NCBI Taxonomy" id="578458"/>
    <lineage>
        <taxon>Eukaryota</taxon>
        <taxon>Fungi</taxon>
        <taxon>Dikarya</taxon>
        <taxon>Basidiomycota</taxon>
        <taxon>Agaricomycotina</taxon>
        <taxon>Agaricomycetes</taxon>
        <taxon>Agaricomycetidae</taxon>
        <taxon>Agaricales</taxon>
        <taxon>Schizophyllaceae</taxon>
        <taxon>Schizophyllum</taxon>
    </lineage>
</organism>
<protein>
    <recommendedName>
        <fullName evidence="5">NADH:flavin oxidoreductase/NADH oxidase N-terminal domain-containing protein</fullName>
    </recommendedName>
</protein>
<dbReference type="InterPro" id="IPR013785">
    <property type="entry name" value="Aldolase_TIM"/>
</dbReference>
<dbReference type="HOGENOM" id="CLU_012153_6_2_1"/>
<dbReference type="InterPro" id="IPR051799">
    <property type="entry name" value="NADH_flavin_oxidoreductase"/>
</dbReference>
<dbReference type="Pfam" id="PF00724">
    <property type="entry name" value="Oxidored_FMN"/>
    <property type="match status" value="1"/>
</dbReference>
<dbReference type="PANTHER" id="PTHR43656:SF2">
    <property type="entry name" value="BINDING OXIDOREDUCTASE, PUTATIVE (AFU_ORTHOLOGUE AFUA_2G08260)-RELATED"/>
    <property type="match status" value="1"/>
</dbReference>
<evidence type="ECO:0000256" key="2">
    <source>
        <dbReference type="ARBA" id="ARBA00022630"/>
    </source>
</evidence>
<name>D8QD61_SCHCM</name>
<dbReference type="RefSeq" id="XP_003028522.1">
    <property type="nucleotide sequence ID" value="XM_003028476.1"/>
</dbReference>
<dbReference type="eggNOG" id="KOG0134">
    <property type="taxonomic scope" value="Eukaryota"/>
</dbReference>
<dbReference type="EMBL" id="GL377310">
    <property type="protein sequence ID" value="EFI93619.1"/>
    <property type="molecule type" value="Genomic_DNA"/>
</dbReference>
<dbReference type="GeneID" id="9590792"/>
<comment type="similarity">
    <text evidence="1">Belongs to the NADH:flavin oxidoreductase/NADH oxidase family.</text>
</comment>
<dbReference type="OrthoDB" id="1663137at2759"/>
<dbReference type="AlphaFoldDB" id="D8QD61"/>
<reference evidence="6 7" key="1">
    <citation type="journal article" date="2010" name="Nat. Biotechnol.">
        <title>Genome sequence of the model mushroom Schizophyllum commune.</title>
        <authorList>
            <person name="Ohm R.A."/>
            <person name="de Jong J.F."/>
            <person name="Lugones L.G."/>
            <person name="Aerts A."/>
            <person name="Kothe E."/>
            <person name="Stajich J.E."/>
            <person name="de Vries R.P."/>
            <person name="Record E."/>
            <person name="Levasseur A."/>
            <person name="Baker S.E."/>
            <person name="Bartholomew K.A."/>
            <person name="Coutinho P.M."/>
            <person name="Erdmann S."/>
            <person name="Fowler T.J."/>
            <person name="Gathman A.C."/>
            <person name="Lombard V."/>
            <person name="Henrissat B."/>
            <person name="Knabe N."/>
            <person name="Kuees U."/>
            <person name="Lilly W.W."/>
            <person name="Lindquist E."/>
            <person name="Lucas S."/>
            <person name="Magnuson J.K."/>
            <person name="Piumi F."/>
            <person name="Raudaskoski M."/>
            <person name="Salamov A."/>
            <person name="Schmutz J."/>
            <person name="Schwarze F.W.M.R."/>
            <person name="vanKuyk P.A."/>
            <person name="Horton J.S."/>
            <person name="Grigoriev I.V."/>
            <person name="Woesten H.A.B."/>
        </authorList>
    </citation>
    <scope>NUCLEOTIDE SEQUENCE [LARGE SCALE GENOMIC DNA]</scope>
    <source>
        <strain evidence="7">H4-8 / FGSC 9210</strain>
    </source>
</reference>